<dbReference type="InterPro" id="IPR009057">
    <property type="entry name" value="Homeodomain-like_sf"/>
</dbReference>
<organism evidence="4 5">
    <name type="scientific">Desulfurobacterium thermolithotrophum (strain DSM 11699 / BSA)</name>
    <dbReference type="NCBI Taxonomy" id="868864"/>
    <lineage>
        <taxon>Bacteria</taxon>
        <taxon>Pseudomonadati</taxon>
        <taxon>Aquificota</taxon>
        <taxon>Aquificia</taxon>
        <taxon>Desulfurobacteriales</taxon>
        <taxon>Desulfurobacteriaceae</taxon>
        <taxon>Desulfurobacterium</taxon>
    </lineage>
</organism>
<dbReference type="OrthoDB" id="9812484at2"/>
<dbReference type="PROSITE" id="PS50977">
    <property type="entry name" value="HTH_TETR_2"/>
    <property type="match status" value="1"/>
</dbReference>
<dbReference type="FunCoup" id="F0S437">
    <property type="interactions" value="93"/>
</dbReference>
<dbReference type="GO" id="GO:0003677">
    <property type="term" value="F:DNA binding"/>
    <property type="evidence" value="ECO:0007669"/>
    <property type="project" value="UniProtKB-UniRule"/>
</dbReference>
<protein>
    <submittedName>
        <fullName evidence="4">Transcriptional regulator, TetR family</fullName>
    </submittedName>
</protein>
<evidence type="ECO:0000256" key="1">
    <source>
        <dbReference type="ARBA" id="ARBA00023125"/>
    </source>
</evidence>
<dbReference type="EMBL" id="CP002543">
    <property type="protein sequence ID" value="ADY73609.1"/>
    <property type="molecule type" value="Genomic_DNA"/>
</dbReference>
<sequence length="190" mass="22093">MKEKILEAAEKVFSEKGFYEAKISKIAELADVSVGTIYRFYKSKEELYGEVIKKKLLEMEKEVERAIEGKEPLEAIKAYVNTVVNFFSKEQDFFEIFMMELGSSFVIDAERFNLSEWYRNYVKKLSKIIEKGIEKEIFKSNLNPEGVFLLISGALANIDYFRLKGFIDMEPNEVKNLVLEVVLRGILNRN</sequence>
<dbReference type="SUPFAM" id="SSF46689">
    <property type="entry name" value="Homeodomain-like"/>
    <property type="match status" value="1"/>
</dbReference>
<feature type="DNA-binding region" description="H-T-H motif" evidence="2">
    <location>
        <begin position="22"/>
        <end position="41"/>
    </location>
</feature>
<feature type="domain" description="HTH tetR-type" evidence="3">
    <location>
        <begin position="1"/>
        <end position="59"/>
    </location>
</feature>
<proteinExistence type="predicted"/>
<keyword evidence="5" id="KW-1185">Reference proteome</keyword>
<dbReference type="InterPro" id="IPR041474">
    <property type="entry name" value="NicS_C"/>
</dbReference>
<evidence type="ECO:0000259" key="3">
    <source>
        <dbReference type="PROSITE" id="PS50977"/>
    </source>
</evidence>
<dbReference type="Proteomes" id="UP000007102">
    <property type="component" value="Chromosome"/>
</dbReference>
<dbReference type="Pfam" id="PF00440">
    <property type="entry name" value="TetR_N"/>
    <property type="match status" value="1"/>
</dbReference>
<dbReference type="InterPro" id="IPR001647">
    <property type="entry name" value="HTH_TetR"/>
</dbReference>
<dbReference type="PANTHER" id="PTHR43479">
    <property type="entry name" value="ACREF/ENVCD OPERON REPRESSOR-RELATED"/>
    <property type="match status" value="1"/>
</dbReference>
<dbReference type="Pfam" id="PF17938">
    <property type="entry name" value="TetR_C_29"/>
    <property type="match status" value="1"/>
</dbReference>
<dbReference type="KEGG" id="dte:Dester_0970"/>
<dbReference type="HOGENOM" id="CLU_069356_12_2_0"/>
<dbReference type="SUPFAM" id="SSF48498">
    <property type="entry name" value="Tetracyclin repressor-like, C-terminal domain"/>
    <property type="match status" value="1"/>
</dbReference>
<dbReference type="STRING" id="868864.Dester_0970"/>
<dbReference type="eggNOG" id="COG1309">
    <property type="taxonomic scope" value="Bacteria"/>
</dbReference>
<dbReference type="Gene3D" id="1.10.10.60">
    <property type="entry name" value="Homeodomain-like"/>
    <property type="match status" value="1"/>
</dbReference>
<evidence type="ECO:0000313" key="5">
    <source>
        <dbReference type="Proteomes" id="UP000007102"/>
    </source>
</evidence>
<name>F0S437_DESTD</name>
<reference evidence="5" key="2">
    <citation type="submission" date="2011-02" db="EMBL/GenBank/DDBJ databases">
        <title>The complete genome of Desulfurobacterium thermolithotrophum DSM 11699.</title>
        <authorList>
            <consortium name="US DOE Joint Genome Institute (JGI-PGF)"/>
            <person name="Lucas S."/>
            <person name="Copeland A."/>
            <person name="Lapidus A."/>
            <person name="Bruce D."/>
            <person name="Goodwin L."/>
            <person name="Pitluck S."/>
            <person name="Kyrpides N."/>
            <person name="Mavromatis K."/>
            <person name="Pagani I."/>
            <person name="Ivanova N."/>
            <person name="Mikhailova N."/>
            <person name="Daligault H."/>
            <person name="Detter J.C."/>
            <person name="Tapia R."/>
            <person name="Han C."/>
            <person name="Land M."/>
            <person name="Hauser L."/>
            <person name="Markowitz V."/>
            <person name="Cheng J.-F."/>
            <person name="Hugenholtz P."/>
            <person name="Woyke T."/>
            <person name="Wu D."/>
            <person name="Spring S."/>
            <person name="Brambilla E."/>
            <person name="Klenk H.-P."/>
            <person name="Eisen J.A."/>
        </authorList>
    </citation>
    <scope>NUCLEOTIDE SEQUENCE [LARGE SCALE GENOMIC DNA]</scope>
    <source>
        <strain evidence="5">DSM 11699 / BSA</strain>
    </source>
</reference>
<dbReference type="Gene3D" id="1.10.357.10">
    <property type="entry name" value="Tetracycline Repressor, domain 2"/>
    <property type="match status" value="1"/>
</dbReference>
<evidence type="ECO:0000313" key="4">
    <source>
        <dbReference type="EMBL" id="ADY73609.1"/>
    </source>
</evidence>
<keyword evidence="1 2" id="KW-0238">DNA-binding</keyword>
<dbReference type="InParanoid" id="F0S437"/>
<dbReference type="InterPro" id="IPR050624">
    <property type="entry name" value="HTH-type_Tx_Regulator"/>
</dbReference>
<dbReference type="InterPro" id="IPR036271">
    <property type="entry name" value="Tet_transcr_reg_TetR-rel_C_sf"/>
</dbReference>
<evidence type="ECO:0000256" key="2">
    <source>
        <dbReference type="PROSITE-ProRule" id="PRU00335"/>
    </source>
</evidence>
<dbReference type="PRINTS" id="PR00455">
    <property type="entry name" value="HTHTETR"/>
</dbReference>
<accession>F0S437</accession>
<gene>
    <name evidence="4" type="ordered locus">Dester_0970</name>
</gene>
<dbReference type="PANTHER" id="PTHR43479:SF11">
    <property type="entry name" value="ACREF_ENVCD OPERON REPRESSOR-RELATED"/>
    <property type="match status" value="1"/>
</dbReference>
<dbReference type="RefSeq" id="WP_013638561.1">
    <property type="nucleotide sequence ID" value="NC_015185.1"/>
</dbReference>
<reference evidence="4 5" key="1">
    <citation type="journal article" date="2011" name="Stand. Genomic Sci.">
        <title>Complete genome sequence of the thermophilic sulfur-reducer Desulfurobacterium thermolithotrophum type strain (BSA(T)) from a deep-sea hydrothermal vent.</title>
        <authorList>
            <person name="Goker M."/>
            <person name="Daligault H."/>
            <person name="Mwirichia R."/>
            <person name="Lapidus A."/>
            <person name="Lucas S."/>
            <person name="Deshpande S."/>
            <person name="Pagani I."/>
            <person name="Tapia R."/>
            <person name="Cheng J.F."/>
            <person name="Goodwin L."/>
            <person name="Pitluck S."/>
            <person name="Liolios K."/>
            <person name="Ivanova N."/>
            <person name="Mavromatis K."/>
            <person name="Mikhailova N."/>
            <person name="Pati A."/>
            <person name="Chen A."/>
            <person name="Palaniappan K."/>
            <person name="Han C."/>
            <person name="Land M."/>
            <person name="Hauser L."/>
            <person name="Pan C."/>
            <person name="Brambilla E.M."/>
            <person name="Rohde M."/>
            <person name="Spring S."/>
            <person name="Sikorski J."/>
            <person name="Wirth R."/>
            <person name="Detter J.C."/>
            <person name="Woyke T."/>
            <person name="Bristow J."/>
            <person name="Eisen J.A."/>
            <person name="Markowitz V."/>
            <person name="Hugenholtz P."/>
            <person name="Kyrpides N.C."/>
            <person name="Klenk H.P."/>
        </authorList>
    </citation>
    <scope>NUCLEOTIDE SEQUENCE [LARGE SCALE GENOMIC DNA]</scope>
    <source>
        <strain evidence="5">DSM 11699 / BSA</strain>
    </source>
</reference>
<dbReference type="AlphaFoldDB" id="F0S437"/>